<dbReference type="RefSeq" id="WP_064281016.1">
    <property type="nucleotide sequence ID" value="NZ_LWCS01000016.1"/>
</dbReference>
<accession>A0A178LY24</accession>
<evidence type="ECO:0000256" key="3">
    <source>
        <dbReference type="ARBA" id="ARBA00023163"/>
    </source>
</evidence>
<dbReference type="EMBL" id="LWCS01000016">
    <property type="protein sequence ID" value="OAN39632.1"/>
    <property type="molecule type" value="Genomic_DNA"/>
</dbReference>
<feature type="region of interest" description="Disordered" evidence="4">
    <location>
        <begin position="1"/>
        <end position="22"/>
    </location>
</feature>
<dbReference type="Gene3D" id="3.40.1410.10">
    <property type="entry name" value="Chorismate lyase-like"/>
    <property type="match status" value="1"/>
</dbReference>
<organism evidence="6 7">
    <name type="scientific">Mycolicibacterium iranicum</name>
    <name type="common">Mycobacterium iranicum</name>
    <dbReference type="NCBI Taxonomy" id="912594"/>
    <lineage>
        <taxon>Bacteria</taxon>
        <taxon>Bacillati</taxon>
        <taxon>Actinomycetota</taxon>
        <taxon>Actinomycetes</taxon>
        <taxon>Mycobacteriales</taxon>
        <taxon>Mycobacteriaceae</taxon>
        <taxon>Mycolicibacterium</taxon>
    </lineage>
</organism>
<dbReference type="Gene3D" id="1.10.10.10">
    <property type="entry name" value="Winged helix-like DNA-binding domain superfamily/Winged helix DNA-binding domain"/>
    <property type="match status" value="1"/>
</dbReference>
<dbReference type="InterPro" id="IPR050679">
    <property type="entry name" value="Bact_HTH_transcr_reg"/>
</dbReference>
<feature type="domain" description="HTH gntR-type" evidence="5">
    <location>
        <begin position="23"/>
        <end position="93"/>
    </location>
</feature>
<comment type="caution">
    <text evidence="6">The sequence shown here is derived from an EMBL/GenBank/DDBJ whole genome shotgun (WGS) entry which is preliminary data.</text>
</comment>
<reference evidence="6 7" key="1">
    <citation type="submission" date="2016-04" db="EMBL/GenBank/DDBJ databases">
        <title>Draft Genome Sequences of Staphylococcus capitis Strain H36, S. capitis Strain H65, S. cohnii Strain H62, S. hominis Strain H69, Mycobacterium iranicum Strain H39, Plantibacter sp. Strain H53, Pseudomonas oryzihabitans Strain H72, and Microbacterium sp. Strain H83, isolated from residential settings.</title>
        <authorList>
            <person name="Lymperopoulou D."/>
            <person name="Adams R.I."/>
            <person name="Lindow S."/>
            <person name="Coil D.A."/>
            <person name="Jospin G."/>
            <person name="Eisen J.A."/>
        </authorList>
    </citation>
    <scope>NUCLEOTIDE SEQUENCE [LARGE SCALE GENOMIC DNA]</scope>
    <source>
        <strain evidence="6 7">H39</strain>
    </source>
</reference>
<dbReference type="STRING" id="912594.AWC12_21980"/>
<dbReference type="Pfam" id="PF00392">
    <property type="entry name" value="GntR"/>
    <property type="match status" value="1"/>
</dbReference>
<evidence type="ECO:0000313" key="7">
    <source>
        <dbReference type="Proteomes" id="UP000078396"/>
    </source>
</evidence>
<dbReference type="SUPFAM" id="SSF64288">
    <property type="entry name" value="Chorismate lyase-like"/>
    <property type="match status" value="1"/>
</dbReference>
<dbReference type="CDD" id="cd07377">
    <property type="entry name" value="WHTH_GntR"/>
    <property type="match status" value="1"/>
</dbReference>
<evidence type="ECO:0000256" key="1">
    <source>
        <dbReference type="ARBA" id="ARBA00023015"/>
    </source>
</evidence>
<evidence type="ECO:0000313" key="6">
    <source>
        <dbReference type="EMBL" id="OAN39632.1"/>
    </source>
</evidence>
<dbReference type="eggNOG" id="COG2188">
    <property type="taxonomic scope" value="Bacteria"/>
</dbReference>
<evidence type="ECO:0000256" key="4">
    <source>
        <dbReference type="SAM" id="MobiDB-lite"/>
    </source>
</evidence>
<dbReference type="SMART" id="SM00866">
    <property type="entry name" value="UTRA"/>
    <property type="match status" value="1"/>
</dbReference>
<protein>
    <submittedName>
        <fullName evidence="6">GntR family transcriptional regulator</fullName>
    </submittedName>
</protein>
<sequence>MRVLNLDEPPLAPQPELGGHSDQPVHARIAHWLENLVVSGELVPGDKLPPEMEIATSLGVSRMTLRQALSAVEAKGFIDRRRGRFGGSFVAAPRFELDHAALPGFTEQMRRIDVAPGAMVLRAATRRPDIVVSKALGLRRTDHVHEIQRVRTANGEPIVLEEAYLPAEPFPGLISKDLHGSLYAVMRDYGLSPCTADERIEAAAATLEQSEILGLAPASPLLIIVRTSYADNGAPVEFSRDYLRSDRTAIRIKSRAEPTPVTRPIP</sequence>
<dbReference type="PROSITE" id="PS50949">
    <property type="entry name" value="HTH_GNTR"/>
    <property type="match status" value="1"/>
</dbReference>
<dbReference type="GO" id="GO:0045892">
    <property type="term" value="P:negative regulation of DNA-templated transcription"/>
    <property type="evidence" value="ECO:0007669"/>
    <property type="project" value="TreeGrafter"/>
</dbReference>
<dbReference type="PANTHER" id="PTHR44846">
    <property type="entry name" value="MANNOSYL-D-GLYCERATE TRANSPORT/METABOLISM SYSTEM REPRESSOR MNGR-RELATED"/>
    <property type="match status" value="1"/>
</dbReference>
<dbReference type="Proteomes" id="UP000078396">
    <property type="component" value="Unassembled WGS sequence"/>
</dbReference>
<dbReference type="InterPro" id="IPR028978">
    <property type="entry name" value="Chorismate_lyase_/UTRA_dom_sf"/>
</dbReference>
<evidence type="ECO:0000256" key="2">
    <source>
        <dbReference type="ARBA" id="ARBA00023125"/>
    </source>
</evidence>
<dbReference type="InterPro" id="IPR036390">
    <property type="entry name" value="WH_DNA-bd_sf"/>
</dbReference>
<dbReference type="Pfam" id="PF07702">
    <property type="entry name" value="UTRA"/>
    <property type="match status" value="1"/>
</dbReference>
<gene>
    <name evidence="6" type="ORF">A4X20_16635</name>
</gene>
<keyword evidence="3" id="KW-0804">Transcription</keyword>
<keyword evidence="2" id="KW-0238">DNA-binding</keyword>
<dbReference type="SMART" id="SM00345">
    <property type="entry name" value="HTH_GNTR"/>
    <property type="match status" value="1"/>
</dbReference>
<proteinExistence type="predicted"/>
<evidence type="ECO:0000259" key="5">
    <source>
        <dbReference type="PROSITE" id="PS50949"/>
    </source>
</evidence>
<dbReference type="SUPFAM" id="SSF46785">
    <property type="entry name" value="Winged helix' DNA-binding domain"/>
    <property type="match status" value="1"/>
</dbReference>
<dbReference type="OrthoDB" id="7363114at2"/>
<dbReference type="InterPro" id="IPR000524">
    <property type="entry name" value="Tscrpt_reg_HTH_GntR"/>
</dbReference>
<dbReference type="AlphaFoldDB" id="A0A178LY24"/>
<keyword evidence="1" id="KW-0805">Transcription regulation</keyword>
<dbReference type="PANTHER" id="PTHR44846:SF1">
    <property type="entry name" value="MANNOSYL-D-GLYCERATE TRANSPORT_METABOLISM SYSTEM REPRESSOR MNGR-RELATED"/>
    <property type="match status" value="1"/>
</dbReference>
<dbReference type="GO" id="GO:0003677">
    <property type="term" value="F:DNA binding"/>
    <property type="evidence" value="ECO:0007669"/>
    <property type="project" value="UniProtKB-KW"/>
</dbReference>
<dbReference type="GO" id="GO:0003700">
    <property type="term" value="F:DNA-binding transcription factor activity"/>
    <property type="evidence" value="ECO:0007669"/>
    <property type="project" value="InterPro"/>
</dbReference>
<dbReference type="PRINTS" id="PR00035">
    <property type="entry name" value="HTHGNTR"/>
</dbReference>
<name>A0A178LY24_MYCIR</name>
<dbReference type="InterPro" id="IPR011663">
    <property type="entry name" value="UTRA"/>
</dbReference>
<dbReference type="InterPro" id="IPR036388">
    <property type="entry name" value="WH-like_DNA-bd_sf"/>
</dbReference>